<sequence>MWSLKCFIPSVENYLKQKNLDFKVLLILDNAPNHPKDLNHPNVTIASLHRKFPGGIISRQGNINWPPRSCDLTPPDFFLWDYVKEKVYANNPKSILQLKDNI</sequence>
<dbReference type="EMBL" id="KQ414945">
    <property type="protein sequence ID" value="KOC59090.1"/>
    <property type="molecule type" value="Genomic_DNA"/>
</dbReference>
<keyword evidence="2" id="KW-1185">Reference proteome</keyword>
<dbReference type="PANTHER" id="PTHR47326">
    <property type="entry name" value="TRANSPOSABLE ELEMENT TC3 TRANSPOSASE-LIKE PROTEIN"/>
    <property type="match status" value="1"/>
</dbReference>
<organism evidence="1 2">
    <name type="scientific">Habropoda laboriosa</name>
    <dbReference type="NCBI Taxonomy" id="597456"/>
    <lineage>
        <taxon>Eukaryota</taxon>
        <taxon>Metazoa</taxon>
        <taxon>Ecdysozoa</taxon>
        <taxon>Arthropoda</taxon>
        <taxon>Hexapoda</taxon>
        <taxon>Insecta</taxon>
        <taxon>Pterygota</taxon>
        <taxon>Neoptera</taxon>
        <taxon>Endopterygota</taxon>
        <taxon>Hymenoptera</taxon>
        <taxon>Apocrita</taxon>
        <taxon>Aculeata</taxon>
        <taxon>Apoidea</taxon>
        <taxon>Anthophila</taxon>
        <taxon>Apidae</taxon>
        <taxon>Habropoda</taxon>
    </lineage>
</organism>
<reference evidence="1 2" key="1">
    <citation type="submission" date="2015-07" db="EMBL/GenBank/DDBJ databases">
        <title>The genome of Habropoda laboriosa.</title>
        <authorList>
            <person name="Pan H."/>
            <person name="Kapheim K."/>
        </authorList>
    </citation>
    <scope>NUCLEOTIDE SEQUENCE [LARGE SCALE GENOMIC DNA]</scope>
    <source>
        <strain evidence="1">0110345459</strain>
    </source>
</reference>
<evidence type="ECO:0008006" key="3">
    <source>
        <dbReference type="Google" id="ProtNLM"/>
    </source>
</evidence>
<dbReference type="AlphaFoldDB" id="A0A0L7QKL2"/>
<dbReference type="InterPro" id="IPR036397">
    <property type="entry name" value="RNaseH_sf"/>
</dbReference>
<dbReference type="Proteomes" id="UP000053825">
    <property type="component" value="Unassembled WGS sequence"/>
</dbReference>
<name>A0A0L7QKL2_9HYME</name>
<evidence type="ECO:0000313" key="2">
    <source>
        <dbReference type="Proteomes" id="UP000053825"/>
    </source>
</evidence>
<evidence type="ECO:0000313" key="1">
    <source>
        <dbReference type="EMBL" id="KOC59090.1"/>
    </source>
</evidence>
<dbReference type="PANTHER" id="PTHR47326:SF1">
    <property type="entry name" value="HTH PSQ-TYPE DOMAIN-CONTAINING PROTEIN"/>
    <property type="match status" value="1"/>
</dbReference>
<proteinExistence type="predicted"/>
<protein>
    <recommendedName>
        <fullName evidence="3">DDE-1 domain-containing protein</fullName>
    </recommendedName>
</protein>
<gene>
    <name evidence="1" type="ORF">WH47_10916</name>
</gene>
<dbReference type="Gene3D" id="3.30.420.10">
    <property type="entry name" value="Ribonuclease H-like superfamily/Ribonuclease H"/>
    <property type="match status" value="1"/>
</dbReference>
<accession>A0A0L7QKL2</accession>
<dbReference type="GO" id="GO:0003676">
    <property type="term" value="F:nucleic acid binding"/>
    <property type="evidence" value="ECO:0007669"/>
    <property type="project" value="InterPro"/>
</dbReference>